<keyword evidence="1" id="KW-0472">Membrane</keyword>
<keyword evidence="3" id="KW-1185">Reference proteome</keyword>
<evidence type="ECO:0000256" key="1">
    <source>
        <dbReference type="SAM" id="Phobius"/>
    </source>
</evidence>
<keyword evidence="1" id="KW-1133">Transmembrane helix</keyword>
<dbReference type="RefSeq" id="XP_013893806.1">
    <property type="nucleotide sequence ID" value="XM_014038352.1"/>
</dbReference>
<gene>
    <name evidence="2" type="ORF">MNEG_13178</name>
</gene>
<keyword evidence="1" id="KW-0812">Transmembrane</keyword>
<feature type="transmembrane region" description="Helical" evidence="1">
    <location>
        <begin position="6"/>
        <end position="24"/>
    </location>
</feature>
<sequence>MSLYVGAANTIFLFVAVCTAYGIGSCAVGQTARLPLVAEAAESQMRD</sequence>
<dbReference type="GeneID" id="25730614"/>
<accession>A0A0D2LZJ9</accession>
<dbReference type="OrthoDB" id="414558at2759"/>
<dbReference type="KEGG" id="mng:MNEG_13178"/>
<name>A0A0D2LZJ9_9CHLO</name>
<organism evidence="2 3">
    <name type="scientific">Monoraphidium neglectum</name>
    <dbReference type="NCBI Taxonomy" id="145388"/>
    <lineage>
        <taxon>Eukaryota</taxon>
        <taxon>Viridiplantae</taxon>
        <taxon>Chlorophyta</taxon>
        <taxon>core chlorophytes</taxon>
        <taxon>Chlorophyceae</taxon>
        <taxon>CS clade</taxon>
        <taxon>Sphaeropleales</taxon>
        <taxon>Selenastraceae</taxon>
        <taxon>Monoraphidium</taxon>
    </lineage>
</organism>
<proteinExistence type="predicted"/>
<protein>
    <submittedName>
        <fullName evidence="2">Uncharacterized protein</fullName>
    </submittedName>
</protein>
<evidence type="ECO:0000313" key="2">
    <source>
        <dbReference type="EMBL" id="KIY94786.1"/>
    </source>
</evidence>
<evidence type="ECO:0000313" key="3">
    <source>
        <dbReference type="Proteomes" id="UP000054498"/>
    </source>
</evidence>
<dbReference type="AlphaFoldDB" id="A0A0D2LZJ9"/>
<dbReference type="Proteomes" id="UP000054498">
    <property type="component" value="Unassembled WGS sequence"/>
</dbReference>
<dbReference type="EMBL" id="KK103888">
    <property type="protein sequence ID" value="KIY94786.1"/>
    <property type="molecule type" value="Genomic_DNA"/>
</dbReference>
<reference evidence="2 3" key="1">
    <citation type="journal article" date="2013" name="BMC Genomics">
        <title>Reconstruction of the lipid metabolism for the microalga Monoraphidium neglectum from its genome sequence reveals characteristics suitable for biofuel production.</title>
        <authorList>
            <person name="Bogen C."/>
            <person name="Al-Dilaimi A."/>
            <person name="Albersmeier A."/>
            <person name="Wichmann J."/>
            <person name="Grundmann M."/>
            <person name="Rupp O."/>
            <person name="Lauersen K.J."/>
            <person name="Blifernez-Klassen O."/>
            <person name="Kalinowski J."/>
            <person name="Goesmann A."/>
            <person name="Mussgnug J.H."/>
            <person name="Kruse O."/>
        </authorList>
    </citation>
    <scope>NUCLEOTIDE SEQUENCE [LARGE SCALE GENOMIC DNA]</scope>
    <source>
        <strain evidence="2 3">SAG 48.87</strain>
    </source>
</reference>